<reference evidence="13 14" key="1">
    <citation type="journal article" date="2015" name="Stand. Genomic Sci.">
        <title>Genomic Encyclopedia of Bacterial and Archaeal Type Strains, Phase III: the genomes of soil and plant-associated and newly described type strains.</title>
        <authorList>
            <person name="Whitman W.B."/>
            <person name="Woyke T."/>
            <person name="Klenk H.P."/>
            <person name="Zhou Y."/>
            <person name="Lilburn T.G."/>
            <person name="Beck B.J."/>
            <person name="De Vos P."/>
            <person name="Vandamme P."/>
            <person name="Eisen J.A."/>
            <person name="Garrity G."/>
            <person name="Hugenholtz P."/>
            <person name="Kyrpides N.C."/>
        </authorList>
    </citation>
    <scope>NUCLEOTIDE SEQUENCE [LARGE SCALE GENOMIC DNA]</scope>
    <source>
        <strain evidence="13 14">CGMCC 1.10821</strain>
    </source>
</reference>
<dbReference type="NCBIfam" id="TIGR02532">
    <property type="entry name" value="IV_pilin_GFxxxE"/>
    <property type="match status" value="1"/>
</dbReference>
<name>A0A562KXU8_9GAMM</name>
<keyword evidence="3" id="KW-1003">Cell membrane</keyword>
<proteinExistence type="inferred from homology"/>
<dbReference type="PROSITE" id="PS00409">
    <property type="entry name" value="PROKAR_NTER_METHYL"/>
    <property type="match status" value="1"/>
</dbReference>
<evidence type="ECO:0000256" key="8">
    <source>
        <dbReference type="ARBA" id="ARBA00023136"/>
    </source>
</evidence>
<dbReference type="GO" id="GO:0015628">
    <property type="term" value="P:protein secretion by the type II secretion system"/>
    <property type="evidence" value="ECO:0007669"/>
    <property type="project" value="InterPro"/>
</dbReference>
<evidence type="ECO:0000256" key="2">
    <source>
        <dbReference type="ARBA" id="ARBA00021549"/>
    </source>
</evidence>
<evidence type="ECO:0000313" key="14">
    <source>
        <dbReference type="Proteomes" id="UP000315167"/>
    </source>
</evidence>
<evidence type="ECO:0000256" key="5">
    <source>
        <dbReference type="ARBA" id="ARBA00022519"/>
    </source>
</evidence>
<evidence type="ECO:0000256" key="4">
    <source>
        <dbReference type="ARBA" id="ARBA00022481"/>
    </source>
</evidence>
<dbReference type="InterPro" id="IPR012902">
    <property type="entry name" value="N_methyl_site"/>
</dbReference>
<comment type="similarity">
    <text evidence="9">Belongs to the GSP H family.</text>
</comment>
<dbReference type="EMBL" id="VLKN01000007">
    <property type="protein sequence ID" value="TWI00215.1"/>
    <property type="molecule type" value="Genomic_DNA"/>
</dbReference>
<comment type="caution">
    <text evidence="13">The sequence shown here is derived from an EMBL/GenBank/DDBJ whole genome shotgun (WGS) entry which is preliminary data.</text>
</comment>
<dbReference type="Gene3D" id="3.55.40.10">
    <property type="entry name" value="minor pseudopilin epsh domain"/>
    <property type="match status" value="1"/>
</dbReference>
<evidence type="ECO:0000256" key="7">
    <source>
        <dbReference type="ARBA" id="ARBA00022989"/>
    </source>
</evidence>
<sequence length="167" mass="17514">MYSIRTKGFSLVELMTVVAIVAILAAIAFPSFHSTLQSNRVATTTNELIASMSLARTEAIRSRERGSVCTSADGATCGGDWNSGWLVWSDLDSNGAVNGTETVVRYVQGHQKLTVTGSANLLAFDGRGRIVGGAQSVGVHPDDAATPIRCVLIGPTGQTRTTQAACQ</sequence>
<dbReference type="InterPro" id="IPR045584">
    <property type="entry name" value="Pilin-like"/>
</dbReference>
<protein>
    <recommendedName>
        <fullName evidence="2">Type II secretion system protein H</fullName>
    </recommendedName>
    <alternativeName>
        <fullName evidence="10">General secretion pathway protein H</fullName>
    </alternativeName>
</protein>
<evidence type="ECO:0000256" key="10">
    <source>
        <dbReference type="ARBA" id="ARBA00030775"/>
    </source>
</evidence>
<accession>A0A562KXU8</accession>
<keyword evidence="4" id="KW-0488">Methylation</keyword>
<dbReference type="GO" id="GO:0005886">
    <property type="term" value="C:plasma membrane"/>
    <property type="evidence" value="ECO:0007669"/>
    <property type="project" value="UniProtKB-SubCell"/>
</dbReference>
<feature type="domain" description="General secretion pathway GspH" evidence="12">
    <location>
        <begin position="45"/>
        <end position="157"/>
    </location>
</feature>
<evidence type="ECO:0000256" key="6">
    <source>
        <dbReference type="ARBA" id="ARBA00022692"/>
    </source>
</evidence>
<evidence type="ECO:0000256" key="3">
    <source>
        <dbReference type="ARBA" id="ARBA00022475"/>
    </source>
</evidence>
<feature type="transmembrane region" description="Helical" evidence="11">
    <location>
        <begin position="12"/>
        <end position="32"/>
    </location>
</feature>
<evidence type="ECO:0000256" key="11">
    <source>
        <dbReference type="SAM" id="Phobius"/>
    </source>
</evidence>
<dbReference type="GO" id="GO:0015627">
    <property type="term" value="C:type II protein secretion system complex"/>
    <property type="evidence" value="ECO:0007669"/>
    <property type="project" value="InterPro"/>
</dbReference>
<keyword evidence="6 11" id="KW-0812">Transmembrane</keyword>
<comment type="subcellular location">
    <subcellularLocation>
        <location evidence="1">Cell inner membrane</location>
        <topology evidence="1">Single-pass membrane protein</topology>
    </subcellularLocation>
</comment>
<dbReference type="SUPFAM" id="SSF54523">
    <property type="entry name" value="Pili subunits"/>
    <property type="match status" value="1"/>
</dbReference>
<evidence type="ECO:0000256" key="1">
    <source>
        <dbReference type="ARBA" id="ARBA00004377"/>
    </source>
</evidence>
<evidence type="ECO:0000259" key="12">
    <source>
        <dbReference type="Pfam" id="PF12019"/>
    </source>
</evidence>
<evidence type="ECO:0000256" key="9">
    <source>
        <dbReference type="ARBA" id="ARBA00025772"/>
    </source>
</evidence>
<keyword evidence="14" id="KW-1185">Reference proteome</keyword>
<keyword evidence="7 11" id="KW-1133">Transmembrane helix</keyword>
<keyword evidence="5" id="KW-0997">Cell inner membrane</keyword>
<dbReference type="Pfam" id="PF07963">
    <property type="entry name" value="N_methyl"/>
    <property type="match status" value="1"/>
</dbReference>
<organism evidence="13 14">
    <name type="scientific">Luteimonas cucumeris</name>
    <dbReference type="NCBI Taxonomy" id="985012"/>
    <lineage>
        <taxon>Bacteria</taxon>
        <taxon>Pseudomonadati</taxon>
        <taxon>Pseudomonadota</taxon>
        <taxon>Gammaproteobacteria</taxon>
        <taxon>Lysobacterales</taxon>
        <taxon>Lysobacteraceae</taxon>
        <taxon>Luteimonas</taxon>
    </lineage>
</organism>
<dbReference type="InterPro" id="IPR022346">
    <property type="entry name" value="T2SS_GspH"/>
</dbReference>
<evidence type="ECO:0000313" key="13">
    <source>
        <dbReference type="EMBL" id="TWI00215.1"/>
    </source>
</evidence>
<keyword evidence="8 11" id="KW-0472">Membrane</keyword>
<dbReference type="Proteomes" id="UP000315167">
    <property type="component" value="Unassembled WGS sequence"/>
</dbReference>
<dbReference type="AlphaFoldDB" id="A0A562KXU8"/>
<dbReference type="Pfam" id="PF12019">
    <property type="entry name" value="GspH"/>
    <property type="match status" value="1"/>
</dbReference>
<dbReference type="RefSeq" id="WP_144900254.1">
    <property type="nucleotide sequence ID" value="NZ_VLKN01000007.1"/>
</dbReference>
<gene>
    <name evidence="13" type="ORF">IP90_02761</name>
</gene>